<gene>
    <name evidence="2" type="ORF">CDL12_23607</name>
</gene>
<dbReference type="Proteomes" id="UP000231279">
    <property type="component" value="Unassembled WGS sequence"/>
</dbReference>
<name>A0A2G9GFA2_9LAMI</name>
<proteinExistence type="predicted"/>
<organism evidence="2 3">
    <name type="scientific">Handroanthus impetiginosus</name>
    <dbReference type="NCBI Taxonomy" id="429701"/>
    <lineage>
        <taxon>Eukaryota</taxon>
        <taxon>Viridiplantae</taxon>
        <taxon>Streptophyta</taxon>
        <taxon>Embryophyta</taxon>
        <taxon>Tracheophyta</taxon>
        <taxon>Spermatophyta</taxon>
        <taxon>Magnoliopsida</taxon>
        <taxon>eudicotyledons</taxon>
        <taxon>Gunneridae</taxon>
        <taxon>Pentapetalae</taxon>
        <taxon>asterids</taxon>
        <taxon>lamiids</taxon>
        <taxon>Lamiales</taxon>
        <taxon>Bignoniaceae</taxon>
        <taxon>Crescentiina</taxon>
        <taxon>Tabebuia alliance</taxon>
        <taxon>Handroanthus</taxon>
    </lineage>
</organism>
<keyword evidence="3" id="KW-1185">Reference proteome</keyword>
<dbReference type="STRING" id="429701.A0A2G9GFA2"/>
<keyword evidence="1" id="KW-0812">Transmembrane</keyword>
<dbReference type="EMBL" id="NKXS01005362">
    <property type="protein sequence ID" value="PIN03865.1"/>
    <property type="molecule type" value="Genomic_DNA"/>
</dbReference>
<evidence type="ECO:0000313" key="3">
    <source>
        <dbReference type="Proteomes" id="UP000231279"/>
    </source>
</evidence>
<comment type="caution">
    <text evidence="2">The sequence shown here is derived from an EMBL/GenBank/DDBJ whole genome shotgun (WGS) entry which is preliminary data.</text>
</comment>
<protein>
    <submittedName>
        <fullName evidence="2">Uncharacterized protein</fullName>
    </submittedName>
</protein>
<dbReference type="PANTHER" id="PTHR37741">
    <property type="entry name" value="TRANSMEMBRANE PROTEIN"/>
    <property type="match status" value="1"/>
</dbReference>
<accession>A0A2G9GFA2</accession>
<dbReference type="PANTHER" id="PTHR37741:SF1">
    <property type="entry name" value="TRANSMEMBRANE PROTEIN"/>
    <property type="match status" value="1"/>
</dbReference>
<evidence type="ECO:0000313" key="2">
    <source>
        <dbReference type="EMBL" id="PIN03865.1"/>
    </source>
</evidence>
<keyword evidence="1" id="KW-0472">Membrane</keyword>
<keyword evidence="1" id="KW-1133">Transmembrane helix</keyword>
<feature type="transmembrane region" description="Helical" evidence="1">
    <location>
        <begin position="57"/>
        <end position="75"/>
    </location>
</feature>
<dbReference type="OrthoDB" id="1933396at2759"/>
<evidence type="ECO:0000256" key="1">
    <source>
        <dbReference type="SAM" id="Phobius"/>
    </source>
</evidence>
<reference evidence="3" key="1">
    <citation type="journal article" date="2018" name="Gigascience">
        <title>Genome assembly of the Pink Ipe (Handroanthus impetiginosus, Bignoniaceae), a highly valued, ecologically keystone Neotropical timber forest tree.</title>
        <authorList>
            <person name="Silva-Junior O.B."/>
            <person name="Grattapaglia D."/>
            <person name="Novaes E."/>
            <person name="Collevatti R.G."/>
        </authorList>
    </citation>
    <scope>NUCLEOTIDE SEQUENCE [LARGE SCALE GENOMIC DNA]</scope>
    <source>
        <strain evidence="3">cv. UFG-1</strain>
    </source>
</reference>
<sequence length="81" mass="9033">MGFPAVDAEKELNLSMNKDFQIDPISLDIVTTKQEKLEAKKLKEQEKKEALQSFKRALTVSGIIVAVAGAIFAITKKLREK</sequence>
<dbReference type="AlphaFoldDB" id="A0A2G9GFA2"/>